<feature type="domain" description="GGDEF" evidence="4">
    <location>
        <begin position="267"/>
        <end position="390"/>
    </location>
</feature>
<evidence type="ECO:0000313" key="6">
    <source>
        <dbReference type="Proteomes" id="UP000008721"/>
    </source>
</evidence>
<dbReference type="NCBIfam" id="TIGR00254">
    <property type="entry name" value="GGDEF"/>
    <property type="match status" value="1"/>
</dbReference>
<accession>E4U167</accession>
<dbReference type="PROSITE" id="PS50883">
    <property type="entry name" value="EAL"/>
    <property type="match status" value="1"/>
</dbReference>
<feature type="domain" description="EAL" evidence="2">
    <location>
        <begin position="401"/>
        <end position="637"/>
    </location>
</feature>
<dbReference type="STRING" id="709032.Sulku_0705"/>
<dbReference type="PANTHER" id="PTHR33121:SF71">
    <property type="entry name" value="OXYGEN SENSOR PROTEIN DOSP"/>
    <property type="match status" value="1"/>
</dbReference>
<evidence type="ECO:0000259" key="2">
    <source>
        <dbReference type="PROSITE" id="PS50883"/>
    </source>
</evidence>
<dbReference type="eggNOG" id="COG5001">
    <property type="taxonomic scope" value="Bacteria"/>
</dbReference>
<dbReference type="Gene3D" id="3.30.70.270">
    <property type="match status" value="1"/>
</dbReference>
<evidence type="ECO:0000259" key="3">
    <source>
        <dbReference type="PROSITE" id="PS50885"/>
    </source>
</evidence>
<organism evidence="5 6">
    <name type="scientific">Sulfuricurvum kujiense (strain ATCC BAA-921 / DSM 16994 / JCM 11577 / YK-1)</name>
    <dbReference type="NCBI Taxonomy" id="709032"/>
    <lineage>
        <taxon>Bacteria</taxon>
        <taxon>Pseudomonadati</taxon>
        <taxon>Campylobacterota</taxon>
        <taxon>Epsilonproteobacteria</taxon>
        <taxon>Campylobacterales</taxon>
        <taxon>Sulfurimonadaceae</taxon>
        <taxon>Sulfuricurvum</taxon>
    </lineage>
</organism>
<dbReference type="Pfam" id="PF00990">
    <property type="entry name" value="GGDEF"/>
    <property type="match status" value="1"/>
</dbReference>
<evidence type="ECO:0000256" key="1">
    <source>
        <dbReference type="SAM" id="Phobius"/>
    </source>
</evidence>
<dbReference type="AlphaFoldDB" id="E4U167"/>
<name>E4U167_SULKY</name>
<feature type="transmembrane region" description="Helical" evidence="1">
    <location>
        <begin position="13"/>
        <end position="36"/>
    </location>
</feature>
<dbReference type="InterPro" id="IPR035919">
    <property type="entry name" value="EAL_sf"/>
</dbReference>
<dbReference type="SMART" id="SM00267">
    <property type="entry name" value="GGDEF"/>
    <property type="match status" value="1"/>
</dbReference>
<dbReference type="CDD" id="cd01948">
    <property type="entry name" value="EAL"/>
    <property type="match status" value="1"/>
</dbReference>
<dbReference type="GO" id="GO:0016020">
    <property type="term" value="C:membrane"/>
    <property type="evidence" value="ECO:0007669"/>
    <property type="project" value="InterPro"/>
</dbReference>
<dbReference type="PANTHER" id="PTHR33121">
    <property type="entry name" value="CYCLIC DI-GMP PHOSPHODIESTERASE PDEF"/>
    <property type="match status" value="1"/>
</dbReference>
<dbReference type="InterPro" id="IPR043128">
    <property type="entry name" value="Rev_trsase/Diguanyl_cyclase"/>
</dbReference>
<dbReference type="InterPro" id="IPR003660">
    <property type="entry name" value="HAMP_dom"/>
</dbReference>
<keyword evidence="1" id="KW-0812">Transmembrane</keyword>
<dbReference type="GO" id="GO:0071111">
    <property type="term" value="F:cyclic-guanylate-specific phosphodiesterase activity"/>
    <property type="evidence" value="ECO:0007669"/>
    <property type="project" value="InterPro"/>
</dbReference>
<dbReference type="SUPFAM" id="SSF141868">
    <property type="entry name" value="EAL domain-like"/>
    <property type="match status" value="1"/>
</dbReference>
<sequence>MILLSKSRLSYKIVGSLILIFLLTFMTLGMVVSMVFENTILVSEKQKADLLLRTIEKPLQIALYLKFYDQIEEKVSPVVSVPDVTELVISDQNKKQLYSYKSKDNMISRHEAISMIHEIKEPTSGQLMGTVTLRYSDLAYDETRQSIHKIVYGVGASIFVIFFVAVWWVRFLLSPLTNIAKKVRYYKPGDQMVFEEDGSVEIEQIVTAFNAMQKTTQTYLEQIEAMNASLEITVQEKTHELENQYYLDRLTGLPNRYRLQERLEQGETVALAIVNVDDFKEVNDFFGISIGDEMLIQIGIWLQELSGSCYRLGGDEFALIFNELSQKELEHRLNMLIKFLDEKTFMVKEESLNIRVTIGVAIGNDKVLTQADIALHHAKENKKQIAFYNEDEGVEEHYRTNLTMASHVRRALFDRRIICYYQPIVNIETGDIVKYETLVRMIDEEGNIVPPMQFLPIAKRTKLYPQITLEVVYQACTLFASRDEEFSINLSDSDIRNPHTVSEIIKTIIETGTASRIVFEILESEGIENYDEVTRFIAQVKALGAKIAIDDFGTGYSNFENILKLGVDYIKVDGSLIREIAANPRHRIIVETIIDFAKKIDAKTIAEFVSDETIYNTIEEMGVDYSQGYFTGKPAFL</sequence>
<evidence type="ECO:0000313" key="5">
    <source>
        <dbReference type="EMBL" id="ADR33371.1"/>
    </source>
</evidence>
<evidence type="ECO:0000259" key="4">
    <source>
        <dbReference type="PROSITE" id="PS50887"/>
    </source>
</evidence>
<protein>
    <submittedName>
        <fullName evidence="5">Diguanylate cyclase/phosphodiesterase with extracellular sensor</fullName>
    </submittedName>
</protein>
<dbReference type="EMBL" id="CP002355">
    <property type="protein sequence ID" value="ADR33371.1"/>
    <property type="molecule type" value="Genomic_DNA"/>
</dbReference>
<feature type="domain" description="HAMP" evidence="3">
    <location>
        <begin position="170"/>
        <end position="221"/>
    </location>
</feature>
<dbReference type="InterPro" id="IPR000160">
    <property type="entry name" value="GGDEF_dom"/>
</dbReference>
<dbReference type="InterPro" id="IPR050706">
    <property type="entry name" value="Cyclic-di-GMP_PDE-like"/>
</dbReference>
<gene>
    <name evidence="5" type="ordered locus">Sulku_0705</name>
</gene>
<reference evidence="5 6" key="1">
    <citation type="journal article" date="2012" name="Stand. Genomic Sci.">
        <title>Complete genome sequence of the sulfur compounds oxidizing chemolithoautotroph Sulfuricurvum kujiense type strain (YK-1(T)).</title>
        <authorList>
            <person name="Han C."/>
            <person name="Kotsyurbenko O."/>
            <person name="Chertkov O."/>
            <person name="Held B."/>
            <person name="Lapidus A."/>
            <person name="Nolan M."/>
            <person name="Lucas S."/>
            <person name="Hammon N."/>
            <person name="Deshpande S."/>
            <person name="Cheng J.F."/>
            <person name="Tapia R."/>
            <person name="Goodwin L.A."/>
            <person name="Pitluck S."/>
            <person name="Liolios K."/>
            <person name="Pagani I."/>
            <person name="Ivanova N."/>
            <person name="Mavromatis K."/>
            <person name="Mikhailova N."/>
            <person name="Pati A."/>
            <person name="Chen A."/>
            <person name="Palaniappan K."/>
            <person name="Land M."/>
            <person name="Hauser L."/>
            <person name="Chang Y.J."/>
            <person name="Jeffries C.D."/>
            <person name="Brambilla E.M."/>
            <person name="Rohde M."/>
            <person name="Spring S."/>
            <person name="Sikorski J."/>
            <person name="Goker M."/>
            <person name="Woyke T."/>
            <person name="Bristow J."/>
            <person name="Eisen J.A."/>
            <person name="Markowitz V."/>
            <person name="Hugenholtz P."/>
            <person name="Kyrpides N.C."/>
            <person name="Klenk H.P."/>
            <person name="Detter J.C."/>
        </authorList>
    </citation>
    <scope>NUCLEOTIDE SEQUENCE [LARGE SCALE GENOMIC DNA]</scope>
    <source>
        <strain evidence="6">ATCC BAA-921 / DSM 16994 / JCM 11577 / YK-1</strain>
    </source>
</reference>
<dbReference type="PROSITE" id="PS50885">
    <property type="entry name" value="HAMP"/>
    <property type="match status" value="1"/>
</dbReference>
<dbReference type="RefSeq" id="WP_013459568.1">
    <property type="nucleotide sequence ID" value="NC_014762.1"/>
</dbReference>
<dbReference type="PROSITE" id="PS50887">
    <property type="entry name" value="GGDEF"/>
    <property type="match status" value="1"/>
</dbReference>
<dbReference type="CDD" id="cd01949">
    <property type="entry name" value="GGDEF"/>
    <property type="match status" value="1"/>
</dbReference>
<dbReference type="GO" id="GO:0007165">
    <property type="term" value="P:signal transduction"/>
    <property type="evidence" value="ECO:0007669"/>
    <property type="project" value="InterPro"/>
</dbReference>
<feature type="transmembrane region" description="Helical" evidence="1">
    <location>
        <begin position="150"/>
        <end position="169"/>
    </location>
</feature>
<dbReference type="KEGG" id="sku:Sulku_0705"/>
<dbReference type="Gene3D" id="3.20.20.450">
    <property type="entry name" value="EAL domain"/>
    <property type="match status" value="1"/>
</dbReference>
<keyword evidence="1" id="KW-0472">Membrane</keyword>
<keyword evidence="1" id="KW-1133">Transmembrane helix</keyword>
<dbReference type="Proteomes" id="UP000008721">
    <property type="component" value="Chromosome"/>
</dbReference>
<dbReference type="SMART" id="SM00052">
    <property type="entry name" value="EAL"/>
    <property type="match status" value="1"/>
</dbReference>
<dbReference type="HOGENOM" id="CLU_000445_70_46_7"/>
<keyword evidence="6" id="KW-1185">Reference proteome</keyword>
<dbReference type="InterPro" id="IPR001633">
    <property type="entry name" value="EAL_dom"/>
</dbReference>
<dbReference type="SUPFAM" id="SSF55073">
    <property type="entry name" value="Nucleotide cyclase"/>
    <property type="match status" value="1"/>
</dbReference>
<dbReference type="InterPro" id="IPR029787">
    <property type="entry name" value="Nucleotide_cyclase"/>
</dbReference>
<dbReference type="Pfam" id="PF00563">
    <property type="entry name" value="EAL"/>
    <property type="match status" value="1"/>
</dbReference>
<dbReference type="OrthoDB" id="9790732at2"/>
<proteinExistence type="predicted"/>
<dbReference type="Gene3D" id="6.10.340.10">
    <property type="match status" value="1"/>
</dbReference>